<feature type="region of interest" description="Disordered" evidence="7">
    <location>
        <begin position="692"/>
        <end position="722"/>
    </location>
</feature>
<sequence length="739" mass="83545">MRGGGLGQYMLLACPWRDSQPVGQSAAAGFGLRRPRVVRSSHVSGAGRCMPTTPGAAADGDRASGSVLLAIHDTVARAEAQVRTRVGKKLPKPNKQSVRLDPPRPVGILRPIEADGFMPNPYIGKIQIWNQENIILGQCGKTRVGANVSSFVGANRDRCKERGAYAPMSTGFAAQAKLDQLEPSCANAIVQYANISKPSWISWYAFSARDEAIQALINEAKSYYMRFPPIQHLQQLPLLQSPSTRYDYESPSLYLEPQFQSLNIPGDGLPRDYLNAQVNVLGSDVHEMHNQRQSHPRGRHRDFFGEGSDFTIYITINFDGGRLTKENIWDYFKKFGPVINVYLSCKPGNEKYTFGFVTFENADTVSLLLSKSTPHFIFGVKVRVKRYLEWTKQEQRKLPQENDHFDNVAHRTSCANAFDGMPRDYLNAQVLGSGVPELHNQRLSHPRGSQRDFFGHNQRQSHPHGSQRDFFGQSTEFTIYITIAKNILTWKNIRDYFKQLPQRNDRFDNVAHRTSCDNAIEGHSGQKMPNFIELSQETLTHQFGDFDSPLTHNLSEKKTESPEGPGSKYFSIEFHHGGFFCGMGVNRTYMDGKVDWFDNIDSRDWGRCLHLADFVAMLGYDSDGKLKTYWLLPGKNMSDGLRIIDSEVEINVMKSVSNKIKNFVIYFDHTNHVSGRNIDDIVLSPEAELPEVFNPSRQCQQTEEAESEDRNPRNAPDGHVVHEELDVGEEIVELSYKLR</sequence>
<dbReference type="AlphaFoldDB" id="B9FY43"/>
<name>B9FY43_ORYSJ</name>
<evidence type="ECO:0000259" key="8">
    <source>
        <dbReference type="PROSITE" id="PS50102"/>
    </source>
</evidence>
<protein>
    <recommendedName>
        <fullName evidence="8">RRM domain-containing protein</fullName>
    </recommendedName>
</protein>
<evidence type="ECO:0000256" key="7">
    <source>
        <dbReference type="SAM" id="MobiDB-lite"/>
    </source>
</evidence>
<dbReference type="PROSITE" id="PS50102">
    <property type="entry name" value="RRM"/>
    <property type="match status" value="1"/>
</dbReference>
<evidence type="ECO:0000313" key="9">
    <source>
        <dbReference type="EMBL" id="EEE67480.1"/>
    </source>
</evidence>
<dbReference type="InterPro" id="IPR012677">
    <property type="entry name" value="Nucleotide-bd_a/b_plait_sf"/>
</dbReference>
<feature type="domain" description="RRM" evidence="8">
    <location>
        <begin position="310"/>
        <end position="389"/>
    </location>
</feature>
<dbReference type="Pfam" id="PF00076">
    <property type="entry name" value="RRM_1"/>
    <property type="match status" value="1"/>
</dbReference>
<keyword evidence="4 6" id="KW-0694">RNA-binding</keyword>
<evidence type="ECO:0000256" key="6">
    <source>
        <dbReference type="PROSITE-ProRule" id="PRU00176"/>
    </source>
</evidence>
<feature type="region of interest" description="Disordered" evidence="7">
    <location>
        <begin position="441"/>
        <end position="468"/>
    </location>
</feature>
<gene>
    <name evidence="9" type="ORF">OsJ_24899</name>
</gene>
<accession>B9FY43</accession>
<dbReference type="Pfam" id="PF26130">
    <property type="entry name" value="PB1-like"/>
    <property type="match status" value="1"/>
</dbReference>
<keyword evidence="3" id="KW-0862">Zinc</keyword>
<dbReference type="PANTHER" id="PTHR24009">
    <property type="entry name" value="RNA-BINDING (RRM/RBD/RNP MOTIFS)"/>
    <property type="match status" value="1"/>
</dbReference>
<dbReference type="PANTHER" id="PTHR24009:SF0">
    <property type="entry name" value="ZINC FINGER CCCH DOMAIN-CONTAINING PROTEIN 18"/>
    <property type="match status" value="1"/>
</dbReference>
<dbReference type="GO" id="GO:0003677">
    <property type="term" value="F:DNA binding"/>
    <property type="evidence" value="ECO:0007669"/>
    <property type="project" value="UniProtKB-KW"/>
</dbReference>
<dbReference type="Proteomes" id="UP000007752">
    <property type="component" value="Chromosome 7"/>
</dbReference>
<dbReference type="HOGENOM" id="CLU_577957_0_0_1"/>
<dbReference type="InterPro" id="IPR058594">
    <property type="entry name" value="PB1-like_dom_pln"/>
</dbReference>
<keyword evidence="1" id="KW-0479">Metal-binding</keyword>
<keyword evidence="5" id="KW-0238">DNA-binding</keyword>
<dbReference type="Gene3D" id="3.30.70.330">
    <property type="match status" value="1"/>
</dbReference>
<evidence type="ECO:0000256" key="3">
    <source>
        <dbReference type="ARBA" id="ARBA00022833"/>
    </source>
</evidence>
<reference evidence="9" key="1">
    <citation type="journal article" date="2005" name="PLoS Biol.">
        <title>The genomes of Oryza sativa: a history of duplications.</title>
        <authorList>
            <person name="Yu J."/>
            <person name="Wang J."/>
            <person name="Lin W."/>
            <person name="Li S."/>
            <person name="Li H."/>
            <person name="Zhou J."/>
            <person name="Ni P."/>
            <person name="Dong W."/>
            <person name="Hu S."/>
            <person name="Zeng C."/>
            <person name="Zhang J."/>
            <person name="Zhang Y."/>
            <person name="Li R."/>
            <person name="Xu Z."/>
            <person name="Li S."/>
            <person name="Li X."/>
            <person name="Zheng H."/>
            <person name="Cong L."/>
            <person name="Lin L."/>
            <person name="Yin J."/>
            <person name="Geng J."/>
            <person name="Li G."/>
            <person name="Shi J."/>
            <person name="Liu J."/>
            <person name="Lv H."/>
            <person name="Li J."/>
            <person name="Wang J."/>
            <person name="Deng Y."/>
            <person name="Ran L."/>
            <person name="Shi X."/>
            <person name="Wang X."/>
            <person name="Wu Q."/>
            <person name="Li C."/>
            <person name="Ren X."/>
            <person name="Wang J."/>
            <person name="Wang X."/>
            <person name="Li D."/>
            <person name="Liu D."/>
            <person name="Zhang X."/>
            <person name="Ji Z."/>
            <person name="Zhao W."/>
            <person name="Sun Y."/>
            <person name="Zhang Z."/>
            <person name="Bao J."/>
            <person name="Han Y."/>
            <person name="Dong L."/>
            <person name="Ji J."/>
            <person name="Chen P."/>
            <person name="Wu S."/>
            <person name="Liu J."/>
            <person name="Xiao Y."/>
            <person name="Bu D."/>
            <person name="Tan J."/>
            <person name="Yang L."/>
            <person name="Ye C."/>
            <person name="Zhang J."/>
            <person name="Xu J."/>
            <person name="Zhou Y."/>
            <person name="Yu Y."/>
            <person name="Zhang B."/>
            <person name="Zhuang S."/>
            <person name="Wei H."/>
            <person name="Liu B."/>
            <person name="Lei M."/>
            <person name="Yu H."/>
            <person name="Li Y."/>
            <person name="Xu H."/>
            <person name="Wei S."/>
            <person name="He X."/>
            <person name="Fang L."/>
            <person name="Zhang Z."/>
            <person name="Zhang Y."/>
            <person name="Huang X."/>
            <person name="Su Z."/>
            <person name="Tong W."/>
            <person name="Li J."/>
            <person name="Tong Z."/>
            <person name="Li S."/>
            <person name="Ye J."/>
            <person name="Wang L."/>
            <person name="Fang L."/>
            <person name="Lei T."/>
            <person name="Chen C."/>
            <person name="Chen H."/>
            <person name="Xu Z."/>
            <person name="Li H."/>
            <person name="Huang H."/>
            <person name="Zhang F."/>
            <person name="Xu H."/>
            <person name="Li N."/>
            <person name="Zhao C."/>
            <person name="Li S."/>
            <person name="Dong L."/>
            <person name="Huang Y."/>
            <person name="Li L."/>
            <person name="Xi Y."/>
            <person name="Qi Q."/>
            <person name="Li W."/>
            <person name="Zhang B."/>
            <person name="Hu W."/>
            <person name="Zhang Y."/>
            <person name="Tian X."/>
            <person name="Jiao Y."/>
            <person name="Liang X."/>
            <person name="Jin J."/>
            <person name="Gao L."/>
            <person name="Zheng W."/>
            <person name="Hao B."/>
            <person name="Liu S."/>
            <person name="Wang W."/>
            <person name="Yuan L."/>
            <person name="Cao M."/>
            <person name="McDermott J."/>
            <person name="Samudrala R."/>
            <person name="Wang J."/>
            <person name="Wong G.K."/>
            <person name="Yang H."/>
        </authorList>
    </citation>
    <scope>NUCLEOTIDE SEQUENCE [LARGE SCALE GENOMIC DNA]</scope>
</reference>
<dbReference type="InterPro" id="IPR035979">
    <property type="entry name" value="RBD_domain_sf"/>
</dbReference>
<dbReference type="GO" id="GO:0003723">
    <property type="term" value="F:RNA binding"/>
    <property type="evidence" value="ECO:0007669"/>
    <property type="project" value="UniProtKB-UniRule"/>
</dbReference>
<keyword evidence="2" id="KW-0863">Zinc-finger</keyword>
<evidence type="ECO:0000256" key="5">
    <source>
        <dbReference type="ARBA" id="ARBA00023125"/>
    </source>
</evidence>
<dbReference type="GO" id="GO:0008270">
    <property type="term" value="F:zinc ion binding"/>
    <property type="evidence" value="ECO:0007669"/>
    <property type="project" value="UniProtKB-KW"/>
</dbReference>
<dbReference type="EMBL" id="CM000144">
    <property type="protein sequence ID" value="EEE67480.1"/>
    <property type="molecule type" value="Genomic_DNA"/>
</dbReference>
<dbReference type="SMART" id="SM00360">
    <property type="entry name" value="RRM"/>
    <property type="match status" value="1"/>
</dbReference>
<proteinExistence type="predicted"/>
<dbReference type="SUPFAM" id="SSF54928">
    <property type="entry name" value="RNA-binding domain, RBD"/>
    <property type="match status" value="1"/>
</dbReference>
<evidence type="ECO:0000256" key="2">
    <source>
        <dbReference type="ARBA" id="ARBA00022771"/>
    </source>
</evidence>
<evidence type="ECO:0000256" key="1">
    <source>
        <dbReference type="ARBA" id="ARBA00022723"/>
    </source>
</evidence>
<reference evidence="9" key="2">
    <citation type="submission" date="2008-12" db="EMBL/GenBank/DDBJ databases">
        <title>Improved gene annotation of the rice (Oryza sativa) genomes.</title>
        <authorList>
            <person name="Wang J."/>
            <person name="Li R."/>
            <person name="Fan W."/>
            <person name="Huang Q."/>
            <person name="Zhang J."/>
            <person name="Zhou Y."/>
            <person name="Hu Y."/>
            <person name="Zi S."/>
            <person name="Li J."/>
            <person name="Ni P."/>
            <person name="Zheng H."/>
            <person name="Zhang Y."/>
            <person name="Zhao M."/>
            <person name="Hao Q."/>
            <person name="McDermott J."/>
            <person name="Samudrala R."/>
            <person name="Kristiansen K."/>
            <person name="Wong G.K.-S."/>
        </authorList>
    </citation>
    <scope>NUCLEOTIDE SEQUENCE</scope>
</reference>
<organism evidence="9">
    <name type="scientific">Oryza sativa subsp. japonica</name>
    <name type="common">Rice</name>
    <dbReference type="NCBI Taxonomy" id="39947"/>
    <lineage>
        <taxon>Eukaryota</taxon>
        <taxon>Viridiplantae</taxon>
        <taxon>Streptophyta</taxon>
        <taxon>Embryophyta</taxon>
        <taxon>Tracheophyta</taxon>
        <taxon>Spermatophyta</taxon>
        <taxon>Magnoliopsida</taxon>
        <taxon>Liliopsida</taxon>
        <taxon>Poales</taxon>
        <taxon>Poaceae</taxon>
        <taxon>BOP clade</taxon>
        <taxon>Oryzoideae</taxon>
        <taxon>Oryzeae</taxon>
        <taxon>Oryzinae</taxon>
        <taxon>Oryza</taxon>
        <taxon>Oryza sativa</taxon>
    </lineage>
</organism>
<evidence type="ECO:0000256" key="4">
    <source>
        <dbReference type="ARBA" id="ARBA00022884"/>
    </source>
</evidence>
<dbReference type="InterPro" id="IPR000504">
    <property type="entry name" value="RRM_dom"/>
</dbReference>